<protein>
    <recommendedName>
        <fullName evidence="3">TfoX-like protein</fullName>
    </recommendedName>
</protein>
<name>A0A5S5D161_9ACTN</name>
<evidence type="ECO:0000313" key="1">
    <source>
        <dbReference type="EMBL" id="TYP89084.1"/>
    </source>
</evidence>
<keyword evidence="2" id="KW-1185">Reference proteome</keyword>
<dbReference type="EMBL" id="VNHW01000003">
    <property type="protein sequence ID" value="TYP89084.1"/>
    <property type="molecule type" value="Genomic_DNA"/>
</dbReference>
<evidence type="ECO:0008006" key="3">
    <source>
        <dbReference type="Google" id="ProtNLM"/>
    </source>
</evidence>
<dbReference type="RefSeq" id="WP_166532290.1">
    <property type="nucleotide sequence ID" value="NZ_VNHW01000003.1"/>
</dbReference>
<dbReference type="Proteomes" id="UP000322499">
    <property type="component" value="Unassembled WGS sequence"/>
</dbReference>
<accession>A0A5S5D161</accession>
<comment type="caution">
    <text evidence="1">The sequence shown here is derived from an EMBL/GenBank/DDBJ whole genome shotgun (WGS) entry which is preliminary data.</text>
</comment>
<gene>
    <name evidence="1" type="ORF">BD833_103241</name>
</gene>
<sequence>MPTQPAPTAATAFPAAAAQLLAEHPQDEEGRMLHAPGLRTGGKFYGFASDDALVVKLPAERVAELIAGGAGEPCSPRPGRPMREWVTIPAPDEATCLRYLREARAFVTGLSRR</sequence>
<dbReference type="AlphaFoldDB" id="A0A5S5D161"/>
<proteinExistence type="predicted"/>
<reference evidence="1 2" key="1">
    <citation type="submission" date="2019-07" db="EMBL/GenBank/DDBJ databases">
        <title>Genomic Encyclopedia of Archaeal and Bacterial Type Strains, Phase II (KMG-II): from individual species to whole genera.</title>
        <authorList>
            <person name="Goeker M."/>
        </authorList>
    </citation>
    <scope>NUCLEOTIDE SEQUENCE [LARGE SCALE GENOMIC DNA]</scope>
    <source>
        <strain evidence="1 2">DSM 46842</strain>
    </source>
</reference>
<evidence type="ECO:0000313" key="2">
    <source>
        <dbReference type="Proteomes" id="UP000322499"/>
    </source>
</evidence>
<organism evidence="1 2">
    <name type="scientific">Blastococcus xanthinilyticus</name>
    <dbReference type="NCBI Taxonomy" id="1564164"/>
    <lineage>
        <taxon>Bacteria</taxon>
        <taxon>Bacillati</taxon>
        <taxon>Actinomycetota</taxon>
        <taxon>Actinomycetes</taxon>
        <taxon>Geodermatophilales</taxon>
        <taxon>Geodermatophilaceae</taxon>
        <taxon>Blastococcus</taxon>
    </lineage>
</organism>